<gene>
    <name evidence="1" type="ORF">Pyn_13743</name>
</gene>
<organism evidence="1 2">
    <name type="scientific">Prunus yedoensis var. nudiflora</name>
    <dbReference type="NCBI Taxonomy" id="2094558"/>
    <lineage>
        <taxon>Eukaryota</taxon>
        <taxon>Viridiplantae</taxon>
        <taxon>Streptophyta</taxon>
        <taxon>Embryophyta</taxon>
        <taxon>Tracheophyta</taxon>
        <taxon>Spermatophyta</taxon>
        <taxon>Magnoliopsida</taxon>
        <taxon>eudicotyledons</taxon>
        <taxon>Gunneridae</taxon>
        <taxon>Pentapetalae</taxon>
        <taxon>rosids</taxon>
        <taxon>fabids</taxon>
        <taxon>Rosales</taxon>
        <taxon>Rosaceae</taxon>
        <taxon>Amygdaloideae</taxon>
        <taxon>Amygdaleae</taxon>
        <taxon>Prunus</taxon>
    </lineage>
</organism>
<sequence length="66" mass="7236">MAASMRWCGPISPPLCKKDLIKLSEPPLLLDKMSLRMKVVVGGPLSFKLSEPPLLLDKMSLGMKVV</sequence>
<dbReference type="EMBL" id="PJQY01000917">
    <property type="protein sequence ID" value="PQQ06955.1"/>
    <property type="molecule type" value="Genomic_DNA"/>
</dbReference>
<name>A0A314YEN0_PRUYE</name>
<reference evidence="1 2" key="1">
    <citation type="submission" date="2018-02" db="EMBL/GenBank/DDBJ databases">
        <title>Draft genome of wild Prunus yedoensis var. nudiflora.</title>
        <authorList>
            <person name="Baek S."/>
            <person name="Kim J.-H."/>
            <person name="Choi K."/>
            <person name="Kim G.-B."/>
            <person name="Cho A."/>
            <person name="Jang H."/>
            <person name="Shin C.-H."/>
            <person name="Yu H.-J."/>
            <person name="Mun J.-H."/>
        </authorList>
    </citation>
    <scope>NUCLEOTIDE SEQUENCE [LARGE SCALE GENOMIC DNA]</scope>
    <source>
        <strain evidence="2">cv. Jeju island</strain>
        <tissue evidence="1">Leaf</tissue>
    </source>
</reference>
<dbReference type="AlphaFoldDB" id="A0A314YEN0"/>
<dbReference type="Proteomes" id="UP000250321">
    <property type="component" value="Unassembled WGS sequence"/>
</dbReference>
<comment type="caution">
    <text evidence="1">The sequence shown here is derived from an EMBL/GenBank/DDBJ whole genome shotgun (WGS) entry which is preliminary data.</text>
</comment>
<evidence type="ECO:0000313" key="2">
    <source>
        <dbReference type="Proteomes" id="UP000250321"/>
    </source>
</evidence>
<evidence type="ECO:0000313" key="1">
    <source>
        <dbReference type="EMBL" id="PQQ06955.1"/>
    </source>
</evidence>
<keyword evidence="2" id="KW-1185">Reference proteome</keyword>
<protein>
    <submittedName>
        <fullName evidence="1">Uncharacterized protein</fullName>
    </submittedName>
</protein>
<accession>A0A314YEN0</accession>
<proteinExistence type="predicted"/>